<evidence type="ECO:0000313" key="2">
    <source>
        <dbReference type="EMBL" id="ONM42602.1"/>
    </source>
</evidence>
<dbReference type="EMBL" id="MUBC01000058">
    <property type="protein sequence ID" value="ONM42602.1"/>
    <property type="molecule type" value="Genomic_DNA"/>
</dbReference>
<sequence length="134" mass="14711">MKRTYLAASALIASQLLLSGCATTAIESNNDYAADLRNYGPNPLIKASILRDLEARMRAMAMASDSIEPEWGKQFNLRNQAAAFCESSYKAEIRWGDPSCEASSSSANQYLCTVDAMVNCYVNRCDQAFCGTRN</sequence>
<organism evidence="2 3">
    <name type="scientific">Halopseudomonas pachastrellae</name>
    <dbReference type="NCBI Taxonomy" id="254161"/>
    <lineage>
        <taxon>Bacteria</taxon>
        <taxon>Pseudomonadati</taxon>
        <taxon>Pseudomonadota</taxon>
        <taxon>Gammaproteobacteria</taxon>
        <taxon>Pseudomonadales</taxon>
        <taxon>Pseudomonadaceae</taxon>
        <taxon>Halopseudomonas</taxon>
    </lineage>
</organism>
<keyword evidence="3" id="KW-1185">Reference proteome</keyword>
<gene>
    <name evidence="2" type="ORF">BXT89_17075</name>
</gene>
<keyword evidence="1" id="KW-0732">Signal</keyword>
<dbReference type="AlphaFoldDB" id="A0A1S8DD90"/>
<evidence type="ECO:0000256" key="1">
    <source>
        <dbReference type="SAM" id="SignalP"/>
    </source>
</evidence>
<dbReference type="Proteomes" id="UP000242847">
    <property type="component" value="Unassembled WGS sequence"/>
</dbReference>
<protein>
    <recommendedName>
        <fullName evidence="4">Lipoprotein</fullName>
    </recommendedName>
</protein>
<accession>A0A1S8DD90</accession>
<feature type="signal peptide" evidence="1">
    <location>
        <begin position="1"/>
        <end position="24"/>
    </location>
</feature>
<dbReference type="OrthoDB" id="7063085at2"/>
<dbReference type="RefSeq" id="WP_083729046.1">
    <property type="nucleotide sequence ID" value="NZ_FOUD01000002.1"/>
</dbReference>
<reference evidence="2 3" key="1">
    <citation type="submission" date="2017-01" db="EMBL/GenBank/DDBJ databases">
        <title>Draft genome sequence of Pseudomonas pachastrellae type strain CCUG 46540T from a deep sea.</title>
        <authorList>
            <person name="Gomila M."/>
            <person name="Mulet M."/>
            <person name="Lalucat J."/>
            <person name="Garcia-Valdes E."/>
        </authorList>
    </citation>
    <scope>NUCLEOTIDE SEQUENCE [LARGE SCALE GENOMIC DNA]</scope>
    <source>
        <strain evidence="2 3">CCUG 46540</strain>
    </source>
</reference>
<proteinExistence type="predicted"/>
<dbReference type="PROSITE" id="PS51257">
    <property type="entry name" value="PROKAR_LIPOPROTEIN"/>
    <property type="match status" value="1"/>
</dbReference>
<evidence type="ECO:0008006" key="4">
    <source>
        <dbReference type="Google" id="ProtNLM"/>
    </source>
</evidence>
<evidence type="ECO:0000313" key="3">
    <source>
        <dbReference type="Proteomes" id="UP000242847"/>
    </source>
</evidence>
<feature type="chain" id="PRO_5010583519" description="Lipoprotein" evidence="1">
    <location>
        <begin position="25"/>
        <end position="134"/>
    </location>
</feature>
<name>A0A1S8DD90_9GAMM</name>
<comment type="caution">
    <text evidence="2">The sequence shown here is derived from an EMBL/GenBank/DDBJ whole genome shotgun (WGS) entry which is preliminary data.</text>
</comment>